<feature type="compositionally biased region" description="Low complexity" evidence="9">
    <location>
        <begin position="599"/>
        <end position="616"/>
    </location>
</feature>
<dbReference type="GO" id="GO:0016787">
    <property type="term" value="F:hydrolase activity"/>
    <property type="evidence" value="ECO:0007669"/>
    <property type="project" value="UniProtKB-KW"/>
</dbReference>
<dbReference type="Pfam" id="PF00978">
    <property type="entry name" value="RdRP_2"/>
    <property type="match status" value="1"/>
</dbReference>
<keyword evidence="3" id="KW-0808">Transferase</keyword>
<feature type="region of interest" description="Disordered" evidence="9">
    <location>
        <begin position="599"/>
        <end position="660"/>
    </location>
</feature>
<feature type="domain" description="RdRp catalytic" evidence="10">
    <location>
        <begin position="1672"/>
        <end position="1785"/>
    </location>
</feature>
<feature type="domain" description="Alphavirus-like MT" evidence="11">
    <location>
        <begin position="62"/>
        <end position="236"/>
    </location>
</feature>
<dbReference type="PROSITE" id="PS50507">
    <property type="entry name" value="RDRP_SSRNA_POS"/>
    <property type="match status" value="1"/>
</dbReference>
<dbReference type="Proteomes" id="UP000829869">
    <property type="component" value="Segment"/>
</dbReference>
<evidence type="ECO:0000256" key="2">
    <source>
        <dbReference type="ARBA" id="ARBA00022581"/>
    </source>
</evidence>
<keyword evidence="1" id="KW-0696">RNA-directed RNA polymerase</keyword>
<dbReference type="Gene3D" id="3.90.70.100">
    <property type="match status" value="1"/>
</dbReference>
<keyword evidence="13" id="KW-1185">Reference proteome</keyword>
<dbReference type="Pfam" id="PF01443">
    <property type="entry name" value="Viral_helicase1"/>
    <property type="match status" value="1"/>
</dbReference>
<evidence type="ECO:0000259" key="10">
    <source>
        <dbReference type="PROSITE" id="PS50507"/>
    </source>
</evidence>
<dbReference type="InterPro" id="IPR043181">
    <property type="entry name" value="TYMV_endopept_dom"/>
</dbReference>
<name>A0AAE6HXC8_9VIRU</name>
<dbReference type="InterPro" id="IPR002588">
    <property type="entry name" value="Alphavirus-like_MT_dom"/>
</dbReference>
<dbReference type="Pfam" id="PF01660">
    <property type="entry name" value="Vmethyltransf"/>
    <property type="match status" value="1"/>
</dbReference>
<dbReference type="EMBL" id="MK605686">
    <property type="protein sequence ID" value="QDO72745.1"/>
    <property type="molecule type" value="Genomic_RNA"/>
</dbReference>
<evidence type="ECO:0000313" key="12">
    <source>
        <dbReference type="EMBL" id="QDO72745.1"/>
    </source>
</evidence>
<organism evidence="12 13">
    <name type="scientific">Entoleuca gammaflexivirus 2</name>
    <dbReference type="NCBI Taxonomy" id="2086642"/>
    <lineage>
        <taxon>Viruses</taxon>
        <taxon>Riboviria</taxon>
        <taxon>Orthornavirae</taxon>
        <taxon>Kitrinoviricota</taxon>
        <taxon>Alsuviricetes</taxon>
        <taxon>Tymovirales</taxon>
        <taxon>Gammaflexiviridae</taxon>
        <taxon>Xylavirus</taxon>
        <taxon>Xylavirus duoentoleucae</taxon>
        <taxon>Xylavirus EntGFV-2</taxon>
    </lineage>
</organism>
<dbReference type="InterPro" id="IPR043502">
    <property type="entry name" value="DNA/RNA_pol_sf"/>
</dbReference>
<evidence type="ECO:0000256" key="1">
    <source>
        <dbReference type="ARBA" id="ARBA00022484"/>
    </source>
</evidence>
<evidence type="ECO:0000313" key="13">
    <source>
        <dbReference type="Proteomes" id="UP000829869"/>
    </source>
</evidence>
<reference evidence="12 13" key="1">
    <citation type="journal article" date="2020" name="Acta Virol.">
        <title>Identification of Pistacia-associated flexivirus 1, a putative mycovirus of the family Gammaflexiviridae, in the mastic tree (Pistacia lentiscus) transcriptome.</title>
        <authorList>
            <person name="Park D."/>
            <person name="Goh C.J."/>
            <person name="Lee J.S."/>
            <person name="Sebastiani F."/>
            <person name="Hahn Y."/>
        </authorList>
    </citation>
    <scope>NUCLEOTIDE SEQUENCE [LARGE SCALE GENOMIC DNA]</scope>
    <source>
        <strain evidence="12">Pisle</strain>
    </source>
</reference>
<evidence type="ECO:0000259" key="11">
    <source>
        <dbReference type="PROSITE" id="PS51743"/>
    </source>
</evidence>
<dbReference type="InterPro" id="IPR001788">
    <property type="entry name" value="RNA-dep_RNA_pol_alsuvir"/>
</dbReference>
<dbReference type="GO" id="GO:0006396">
    <property type="term" value="P:RNA processing"/>
    <property type="evidence" value="ECO:0007669"/>
    <property type="project" value="InterPro"/>
</dbReference>
<protein>
    <submittedName>
        <fullName evidence="12">Replicase</fullName>
    </submittedName>
</protein>
<sequence length="1915" mass="210930">MSATNPLVLLGSSLTVTEHLFNLQTDYLVQYRHLRQQVGSYSQFQLPKPAAAYCAQLGLLHDPHAPGFHSHPLSKLLEDHLLRIVLPPLLTGKAYDVMFSKPRKFVRLLQDAPPLAGYTPRLSNYVITPSDFRRYGRAPAPPIIGVGAETLFVHDALHFATPDDVLHLFRSSPQLHTLYASIVIPPGLLLNSARGHTPLYDYEVKGALIHYAPDGRWDEHYEQPLSCLWLLKTGFLRSLDLTISITTAATYDSVHLLQLTRGITHAGSPTYVTMPNTVVLPLDGAPFSDYSRRLVNKAALTFLVGYAKSVTLKSPQQLAARLRLWLGDHRENAISSSENDILAQYVYAAVTTYNHCSDRHLFPCRPHHFITRRGPIRWARLFAHSLDGRILDLARDALDPPAVRYRCHTEDLHLSSDTRPSMLTTGALPAPSIGRVRSAVHSLLYPPDRPPRALPFDPLLGVGLRSTLTRRFVASGLRLGLLCFSYRAVLPAVSIARSLLPRFSWRLVAKPSTLLFLALSAPALQLALDASGAALYHLFRRGFDLTADCLTVPVRWSLYKLMWRVPALRSMDVALHQLLVPNDEQALFEVDPELLFGISTSDQPPSSADSPPVASSPSPPPSSPPGPDTPPPSLPLPEPAAAAVDTPRAPRSAQNPSGLPLARLYPTIEADASFPERPSPPLTIGDTYSKVTLLVVNLPAPIPFAGLLSWLKYTDAPEVSFRIASGSWTGSDALEMVRSFPHFESSLNNPDLRVSWLHRVPTISYFLDAASAPGSVPCAQLPPPGESIDSPHVAVFCDELTSPDELVPWVERNPDTVFTLIGPELSPTLGSSLPLSVEYNHVGSTCRLWSRPVSLASSDPLLGRGSTFSIPEPPPPGNDTCLLDAFSAAAAVPRDEVWRVLIGLIGLNRAVVYSRKPFALGSPEVEAFALAFSCHVQVVTPQGKHSFGPRSGRPVILYHSAYHWSPIPTSRGRIPFSPTTPPGSHCQLPLADKLHFLCRQYSQQYRISVKRADATLKMFVSGSLGVLIRRKPEVLELWRSLCDAPPTATRRSIKTCGILGEPGTGKTHGFSVVVKDHWRAHPSADDITIIVGTADLRSKLCSDLSPPQGRGYRIKTWENALLQPLAPTILLDDAGLIPPILDLLLLLNPQTTKVFFTGDPCQGQYLLPADAPNQALSRSTLDLLQPSACEYKRLTHRLAADVAGRLGAVTSSAAAGSIRFVGRPFGPVVASTVGSVQSLTALGTQAFTPATCQGQTFRCAYTILADKYLAHATDAMVYTALTRGTGDVLVMDQGLFGKKAMAPRSSILRALVAASVTGSWTDFHSAVRDHKLRHTPPQLSDPIRPPGVAPPPIASLLNYPLAGTGFGDTIFAAIYHSAVYLIDTVAPTSWYISKHDYNPDVMDSALERVPFLDLHYNTLPPANRPDDFQFQGHQFIDSSSDLPFSLIDDFQLRSPRELLLNPSFTSEIIESMFPSPSVYGREVYFRGQHTVQIDTEDYATAVFLRHRRQDAATEAWTFAERYVPPKRPSTTYLGGGLALFEAYVSTYSPQVPAFNQAVYEQCEEEDQAALLEKGPKCLINISYRNDPSLDPHKAETFLKSQDVTKLGTQFRDAKKGQMITGFAAAVNSRFGPLSRYLYRATRTSLPPEILLLNGVTLEEQERWFADHWDFSSGCYEDDYTGFDGTQNEDFLAYQTLYMRAFGVPEPLIEDYLSWVTHLSCMLGPLGIMIASGFKPTWFFNTIDSMAYQALKHSLTPHHGPHPRVARAFSGDDTLHNERVTVRPEFGKLPHQFLLVSTGAHTDMPHFCGTLNTPAGSFANPELLLLRCLYKLRVGRIFQSSLGYAEHCYRLQKNLETAIPHLTSRQIACHSLTLRLLRLVLRVQGFPLVGEFLTKLLPHFYNLSGNHGPFLEQAQG</sequence>
<dbReference type="PANTHER" id="PTHR13037:SF24">
    <property type="entry name" value="POLYCOMB PROTEIN PCL-RELATED"/>
    <property type="match status" value="1"/>
</dbReference>
<dbReference type="InterPro" id="IPR027351">
    <property type="entry name" value="(+)RNA_virus_helicase_core_dom"/>
</dbReference>
<dbReference type="GO" id="GO:0003968">
    <property type="term" value="F:RNA-directed RNA polymerase activity"/>
    <property type="evidence" value="ECO:0007669"/>
    <property type="project" value="UniProtKB-KW"/>
</dbReference>
<dbReference type="PANTHER" id="PTHR13037">
    <property type="entry name" value="FORMIN"/>
    <property type="match status" value="1"/>
</dbReference>
<keyword evidence="8" id="KW-0693">Viral RNA replication</keyword>
<evidence type="ECO:0000256" key="5">
    <source>
        <dbReference type="ARBA" id="ARBA00022741"/>
    </source>
</evidence>
<evidence type="ECO:0000256" key="6">
    <source>
        <dbReference type="ARBA" id="ARBA00022801"/>
    </source>
</evidence>
<dbReference type="GO" id="GO:0005524">
    <property type="term" value="F:ATP binding"/>
    <property type="evidence" value="ECO:0007669"/>
    <property type="project" value="UniProtKB-KW"/>
</dbReference>
<dbReference type="SUPFAM" id="SSF56672">
    <property type="entry name" value="DNA/RNA polymerases"/>
    <property type="match status" value="1"/>
</dbReference>
<keyword evidence="6" id="KW-0378">Hydrolase</keyword>
<evidence type="ECO:0000256" key="4">
    <source>
        <dbReference type="ARBA" id="ARBA00022695"/>
    </source>
</evidence>
<evidence type="ECO:0000256" key="8">
    <source>
        <dbReference type="ARBA" id="ARBA00022953"/>
    </source>
</evidence>
<evidence type="ECO:0000256" key="7">
    <source>
        <dbReference type="ARBA" id="ARBA00022840"/>
    </source>
</evidence>
<evidence type="ECO:0000256" key="9">
    <source>
        <dbReference type="SAM" id="MobiDB-lite"/>
    </source>
</evidence>
<keyword evidence="7" id="KW-0067">ATP-binding</keyword>
<dbReference type="GO" id="GO:0003723">
    <property type="term" value="F:RNA binding"/>
    <property type="evidence" value="ECO:0007669"/>
    <property type="project" value="InterPro"/>
</dbReference>
<proteinExistence type="predicted"/>
<keyword evidence="5" id="KW-0547">Nucleotide-binding</keyword>
<dbReference type="PROSITE" id="PS51743">
    <property type="entry name" value="ALPHAVIRUS_MT"/>
    <property type="match status" value="1"/>
</dbReference>
<feature type="compositionally biased region" description="Pro residues" evidence="9">
    <location>
        <begin position="617"/>
        <end position="638"/>
    </location>
</feature>
<dbReference type="GO" id="GO:0008174">
    <property type="term" value="F:mRNA methyltransferase activity"/>
    <property type="evidence" value="ECO:0007669"/>
    <property type="project" value="UniProtKB-UniRule"/>
</dbReference>
<keyword evidence="2" id="KW-0945">Host-virus interaction</keyword>
<evidence type="ECO:0000256" key="3">
    <source>
        <dbReference type="ARBA" id="ARBA00022679"/>
    </source>
</evidence>
<dbReference type="GO" id="GO:0039694">
    <property type="term" value="P:viral RNA genome replication"/>
    <property type="evidence" value="ECO:0007669"/>
    <property type="project" value="InterPro"/>
</dbReference>
<dbReference type="GO" id="GO:0006351">
    <property type="term" value="P:DNA-templated transcription"/>
    <property type="evidence" value="ECO:0007669"/>
    <property type="project" value="InterPro"/>
</dbReference>
<accession>A0AAE6HXC8</accession>
<dbReference type="InterPro" id="IPR007094">
    <property type="entry name" value="RNA-dir_pol_PSvirus"/>
</dbReference>
<dbReference type="GO" id="GO:0016556">
    <property type="term" value="P:mRNA modification"/>
    <property type="evidence" value="ECO:0007669"/>
    <property type="project" value="InterPro"/>
</dbReference>
<keyword evidence="4" id="KW-0548">Nucleotidyltransferase</keyword>